<evidence type="ECO:0000256" key="1">
    <source>
        <dbReference type="SAM" id="MobiDB-lite"/>
    </source>
</evidence>
<proteinExistence type="predicted"/>
<dbReference type="EMBL" id="HBUF01397024">
    <property type="protein sequence ID" value="CAG6735829.1"/>
    <property type="molecule type" value="Transcribed_RNA"/>
</dbReference>
<protein>
    <submittedName>
        <fullName evidence="2">Uncharacterized protein</fullName>
    </submittedName>
</protein>
<dbReference type="EMBL" id="HBUF01397025">
    <property type="protein sequence ID" value="CAG6735832.1"/>
    <property type="molecule type" value="Transcribed_RNA"/>
</dbReference>
<dbReference type="AlphaFoldDB" id="A0A8D8YX19"/>
<dbReference type="EMBL" id="HBUF01397027">
    <property type="protein sequence ID" value="CAG6735838.1"/>
    <property type="molecule type" value="Transcribed_RNA"/>
</dbReference>
<accession>A0A8D8YX19</accession>
<dbReference type="EMBL" id="HBUF01047155">
    <property type="protein sequence ID" value="CAG6620175.1"/>
    <property type="molecule type" value="Transcribed_RNA"/>
</dbReference>
<evidence type="ECO:0000313" key="2">
    <source>
        <dbReference type="EMBL" id="CAG6735832.1"/>
    </source>
</evidence>
<reference evidence="2" key="1">
    <citation type="submission" date="2021-05" db="EMBL/GenBank/DDBJ databases">
        <authorList>
            <person name="Alioto T."/>
            <person name="Alioto T."/>
            <person name="Gomez Garrido J."/>
        </authorList>
    </citation>
    <scope>NUCLEOTIDE SEQUENCE</scope>
</reference>
<organism evidence="2">
    <name type="scientific">Cacopsylla melanoneura</name>
    <dbReference type="NCBI Taxonomy" id="428564"/>
    <lineage>
        <taxon>Eukaryota</taxon>
        <taxon>Metazoa</taxon>
        <taxon>Ecdysozoa</taxon>
        <taxon>Arthropoda</taxon>
        <taxon>Hexapoda</taxon>
        <taxon>Insecta</taxon>
        <taxon>Pterygota</taxon>
        <taxon>Neoptera</taxon>
        <taxon>Paraneoptera</taxon>
        <taxon>Hemiptera</taxon>
        <taxon>Sternorrhyncha</taxon>
        <taxon>Psylloidea</taxon>
        <taxon>Psyllidae</taxon>
        <taxon>Psyllinae</taxon>
        <taxon>Cacopsylla</taxon>
    </lineage>
</organism>
<name>A0A8D8YX19_9HEMI</name>
<feature type="region of interest" description="Disordered" evidence="1">
    <location>
        <begin position="117"/>
        <end position="139"/>
    </location>
</feature>
<sequence length="139" mass="15805">MVDSIGLIMTRTTIRVNLLTRRTTMIRGTLITCTKWSRRAPQQTRGRLSITIITTGRRPQRNITRPVLLVRSIFVARTANGSNASKKSLPTTRTWICLLGCSVRTIPRMVPFGSDIITRRPGSRHRPNRHWSSGIRRVS</sequence>